<evidence type="ECO:0000256" key="4">
    <source>
        <dbReference type="ARBA" id="ARBA00022475"/>
    </source>
</evidence>
<feature type="transmembrane region" description="Helical" evidence="8">
    <location>
        <begin position="278"/>
        <end position="299"/>
    </location>
</feature>
<dbReference type="GO" id="GO:0015095">
    <property type="term" value="F:magnesium ion transmembrane transporter activity"/>
    <property type="evidence" value="ECO:0007669"/>
    <property type="project" value="TreeGrafter"/>
</dbReference>
<dbReference type="SUPFAM" id="SSF144083">
    <property type="entry name" value="Magnesium transport protein CorA, transmembrane region"/>
    <property type="match status" value="1"/>
</dbReference>
<keyword evidence="3" id="KW-0813">Transport</keyword>
<evidence type="ECO:0008006" key="11">
    <source>
        <dbReference type="Google" id="ProtNLM"/>
    </source>
</evidence>
<dbReference type="SUPFAM" id="SSF143865">
    <property type="entry name" value="CorA soluble domain-like"/>
    <property type="match status" value="1"/>
</dbReference>
<evidence type="ECO:0000256" key="6">
    <source>
        <dbReference type="ARBA" id="ARBA00022989"/>
    </source>
</evidence>
<dbReference type="GO" id="GO:0005886">
    <property type="term" value="C:plasma membrane"/>
    <property type="evidence" value="ECO:0007669"/>
    <property type="project" value="UniProtKB-SubCell"/>
</dbReference>
<protein>
    <recommendedName>
        <fullName evidence="11">Magnesium transporter CorA</fullName>
    </recommendedName>
</protein>
<dbReference type="InterPro" id="IPR045863">
    <property type="entry name" value="CorA_TM1_TM2"/>
</dbReference>
<dbReference type="Gene3D" id="1.20.58.340">
    <property type="entry name" value="Magnesium transport protein CorA, transmembrane region"/>
    <property type="match status" value="2"/>
</dbReference>
<organism evidence="9 10">
    <name type="scientific">Candidatus Uhrbacteria bacterium CG_4_9_14_3_um_filter_36_7</name>
    <dbReference type="NCBI Taxonomy" id="1975033"/>
    <lineage>
        <taxon>Bacteria</taxon>
        <taxon>Candidatus Uhriibacteriota</taxon>
    </lineage>
</organism>
<dbReference type="PANTHER" id="PTHR46494">
    <property type="entry name" value="CORA FAMILY METAL ION TRANSPORTER (EUROFUNG)"/>
    <property type="match status" value="1"/>
</dbReference>
<proteinExistence type="inferred from homology"/>
<evidence type="ECO:0000313" key="9">
    <source>
        <dbReference type="EMBL" id="PJA47527.1"/>
    </source>
</evidence>
<reference evidence="10" key="1">
    <citation type="submission" date="2017-09" db="EMBL/GenBank/DDBJ databases">
        <title>Depth-based differentiation of microbial function through sediment-hosted aquifers and enrichment of novel symbionts in the deep terrestrial subsurface.</title>
        <authorList>
            <person name="Probst A.J."/>
            <person name="Ladd B."/>
            <person name="Jarett J.K."/>
            <person name="Geller-Mcgrath D.E."/>
            <person name="Sieber C.M.K."/>
            <person name="Emerson J.B."/>
            <person name="Anantharaman K."/>
            <person name="Thomas B.C."/>
            <person name="Malmstrom R."/>
            <person name="Stieglmeier M."/>
            <person name="Klingl A."/>
            <person name="Woyke T."/>
            <person name="Ryan C.M."/>
            <person name="Banfield J.F."/>
        </authorList>
    </citation>
    <scope>NUCLEOTIDE SEQUENCE [LARGE SCALE GENOMIC DNA]</scope>
</reference>
<dbReference type="Pfam" id="PF01544">
    <property type="entry name" value="CorA"/>
    <property type="match status" value="1"/>
</dbReference>
<dbReference type="PANTHER" id="PTHR46494:SF1">
    <property type="entry name" value="CORA FAMILY METAL ION TRANSPORTER (EUROFUNG)"/>
    <property type="match status" value="1"/>
</dbReference>
<evidence type="ECO:0000256" key="1">
    <source>
        <dbReference type="ARBA" id="ARBA00004651"/>
    </source>
</evidence>
<evidence type="ECO:0000256" key="8">
    <source>
        <dbReference type="SAM" id="Phobius"/>
    </source>
</evidence>
<name>A0A2M7XI22_9BACT</name>
<evidence type="ECO:0000256" key="2">
    <source>
        <dbReference type="ARBA" id="ARBA00009765"/>
    </source>
</evidence>
<evidence type="ECO:0000256" key="5">
    <source>
        <dbReference type="ARBA" id="ARBA00022692"/>
    </source>
</evidence>
<evidence type="ECO:0000313" key="10">
    <source>
        <dbReference type="Proteomes" id="UP000229749"/>
    </source>
</evidence>
<dbReference type="GO" id="GO:0000287">
    <property type="term" value="F:magnesium ion binding"/>
    <property type="evidence" value="ECO:0007669"/>
    <property type="project" value="TreeGrafter"/>
</dbReference>
<evidence type="ECO:0000256" key="7">
    <source>
        <dbReference type="ARBA" id="ARBA00023136"/>
    </source>
</evidence>
<dbReference type="AlphaFoldDB" id="A0A2M7XI22"/>
<dbReference type="InterPro" id="IPR002523">
    <property type="entry name" value="MgTranspt_CorA/ZnTranspt_ZntB"/>
</dbReference>
<keyword evidence="4" id="KW-1003">Cell membrane</keyword>
<dbReference type="GO" id="GO:0015087">
    <property type="term" value="F:cobalt ion transmembrane transporter activity"/>
    <property type="evidence" value="ECO:0007669"/>
    <property type="project" value="TreeGrafter"/>
</dbReference>
<comment type="similarity">
    <text evidence="2">Belongs to the CorA metal ion transporter (MIT) (TC 1.A.35) family.</text>
</comment>
<dbReference type="Gene3D" id="3.30.460.20">
    <property type="entry name" value="CorA soluble domain-like"/>
    <property type="match status" value="1"/>
</dbReference>
<sequence>MSHKVLETKKMAWHHVNQVDDKHLAFLQETFQFHHLDYEDIQSETPVSKLDLYKYYLFMTLHIPRMNEQGQIIGIPFHIFLDESHIVTVTTTQIYSVEQFFLSCEKNGRIRLRNMQKGPVFFLYRLLMVLFKDALPLNTELVHKTNQMEALVYESQKSQTTIDLGRLRRNILFLRHLIDPQRRILISLSHLDRPFFPMEYDIYFDDIKDLLETVWLTTNNLKFLTDGLFEVNEALISHRTNEIIRLFTLVSIAFTGPIAVVGFYGMNVGWLPFAQSSFVVSLLFIGSFLAVLSFISAILRIHERRKQYED</sequence>
<dbReference type="Proteomes" id="UP000229749">
    <property type="component" value="Unassembled WGS sequence"/>
</dbReference>
<dbReference type="EMBL" id="PFWS01000013">
    <property type="protein sequence ID" value="PJA47527.1"/>
    <property type="molecule type" value="Genomic_DNA"/>
</dbReference>
<keyword evidence="5 8" id="KW-0812">Transmembrane</keyword>
<keyword evidence="7 8" id="KW-0472">Membrane</keyword>
<keyword evidence="6 8" id="KW-1133">Transmembrane helix</keyword>
<evidence type="ECO:0000256" key="3">
    <source>
        <dbReference type="ARBA" id="ARBA00022448"/>
    </source>
</evidence>
<comment type="subcellular location">
    <subcellularLocation>
        <location evidence="1">Cell membrane</location>
        <topology evidence="1">Multi-pass membrane protein</topology>
    </subcellularLocation>
</comment>
<dbReference type="GO" id="GO:0050897">
    <property type="term" value="F:cobalt ion binding"/>
    <property type="evidence" value="ECO:0007669"/>
    <property type="project" value="TreeGrafter"/>
</dbReference>
<dbReference type="InterPro" id="IPR045861">
    <property type="entry name" value="CorA_cytoplasmic_dom"/>
</dbReference>
<gene>
    <name evidence="9" type="ORF">CO172_00880</name>
</gene>
<accession>A0A2M7XI22</accession>
<feature type="transmembrane region" description="Helical" evidence="8">
    <location>
        <begin position="246"/>
        <end position="266"/>
    </location>
</feature>
<comment type="caution">
    <text evidence="9">The sequence shown here is derived from an EMBL/GenBank/DDBJ whole genome shotgun (WGS) entry which is preliminary data.</text>
</comment>